<feature type="transmembrane region" description="Helical" evidence="1">
    <location>
        <begin position="12"/>
        <end position="34"/>
    </location>
</feature>
<evidence type="ECO:0000256" key="1">
    <source>
        <dbReference type="SAM" id="Phobius"/>
    </source>
</evidence>
<keyword evidence="1" id="KW-0812">Transmembrane</keyword>
<evidence type="ECO:0000313" key="2">
    <source>
        <dbReference type="EMBL" id="DAE13353.1"/>
    </source>
</evidence>
<reference evidence="2" key="1">
    <citation type="journal article" date="2021" name="Proc. Natl. Acad. Sci. U.S.A.">
        <title>A Catalog of Tens of Thousands of Viruses from Human Metagenomes Reveals Hidden Associations with Chronic Diseases.</title>
        <authorList>
            <person name="Tisza M.J."/>
            <person name="Buck C.B."/>
        </authorList>
    </citation>
    <scope>NUCLEOTIDE SEQUENCE</scope>
    <source>
        <strain evidence="2">CtLqe90</strain>
    </source>
</reference>
<keyword evidence="1" id="KW-0472">Membrane</keyword>
<dbReference type="EMBL" id="BK015564">
    <property type="protein sequence ID" value="DAE13353.1"/>
    <property type="molecule type" value="Genomic_DNA"/>
</dbReference>
<organism evidence="2">
    <name type="scientific">Siphoviridae sp. ctLqe90</name>
    <dbReference type="NCBI Taxonomy" id="2825456"/>
    <lineage>
        <taxon>Viruses</taxon>
        <taxon>Duplodnaviria</taxon>
        <taxon>Heunggongvirae</taxon>
        <taxon>Uroviricota</taxon>
        <taxon>Caudoviricetes</taxon>
    </lineage>
</organism>
<name>A0A8S5Q3E0_9CAUD</name>
<proteinExistence type="predicted"/>
<accession>A0A8S5Q3E0</accession>
<keyword evidence="1" id="KW-1133">Transmembrane helix</keyword>
<protein>
    <submittedName>
        <fullName evidence="2">Uncharacterized protein</fullName>
    </submittedName>
</protein>
<sequence>MQQITFFSKLRLINNFAQLACFLLHFSTLTQQLYLSKVGVFERSFENLKFLL</sequence>